<dbReference type="EC" id="4.2.1.51" evidence="6"/>
<evidence type="ECO:0000256" key="9">
    <source>
        <dbReference type="ARBA" id="ARBA00022490"/>
    </source>
</evidence>
<dbReference type="CDD" id="cd04905">
    <property type="entry name" value="ACT_CM-PDT"/>
    <property type="match status" value="1"/>
</dbReference>
<dbReference type="SUPFAM" id="SSF55021">
    <property type="entry name" value="ACT-like"/>
    <property type="match status" value="1"/>
</dbReference>
<name>D4RZ39_9FIRM</name>
<dbReference type="InterPro" id="IPR036979">
    <property type="entry name" value="CM_dom_sf"/>
</dbReference>
<evidence type="ECO:0000256" key="14">
    <source>
        <dbReference type="ARBA" id="ARBA00023239"/>
    </source>
</evidence>
<evidence type="ECO:0000313" key="23">
    <source>
        <dbReference type="EMBL" id="EFF68740.1"/>
    </source>
</evidence>
<dbReference type="GeneID" id="98918972"/>
<comment type="function">
    <text evidence="2">Catalyzes the Claisen rearrangement of chorismate to prephenate and the decarboxylation/dehydration of prephenate to phenylpyruvate.</text>
</comment>
<dbReference type="AlphaFoldDB" id="D4RZ39"/>
<sequence length="378" mass="43099">MVVDLQESRKQIDEIDRQIVELFEKRMDVAANVADYKIATGKAVFDKEREEQKIDTLRHLAHSDFNNKCVAELFTQIMAMSRKFQYSKLEMRKSDSRLEPYDIVDDIRRDNIKVVYQGVPGAYSHEAMLNFFGNDVRNMNVDTFREAMEAVSDGVADYAVIPIDNSSAGMVNDTYDLLQEFNNYIVGETYVKIRHCLLAKPGATLKDIKCVYSHPQGLAQCAAFLDRHKDWHQKAYLNTAMSAKKVAEDNDIHQAAIGSANCADEYGLQILEDGINSSACNTTRFVIVSRKREFIKNADKVSVCFEVPHKSGSLYNALSHIMFNNLNMTKIESRPIPEHNWEFRFFVDFEGNLADPGVRNALRGISEESNYLRLLGNY</sequence>
<dbReference type="NCBIfam" id="TIGR01805">
    <property type="entry name" value="CM_mono_grmpos"/>
    <property type="match status" value="1"/>
</dbReference>
<comment type="caution">
    <text evidence="23">The sequence shown here is derived from an EMBL/GenBank/DDBJ whole genome shotgun (WGS) entry which is preliminary data.</text>
</comment>
<dbReference type="PROSITE" id="PS00858">
    <property type="entry name" value="PREPHENATE_DEHYDR_2"/>
    <property type="match status" value="1"/>
</dbReference>
<keyword evidence="15" id="KW-0511">Multifunctional enzyme</keyword>
<dbReference type="SUPFAM" id="SSF53850">
    <property type="entry name" value="Periplasmic binding protein-like II"/>
    <property type="match status" value="1"/>
</dbReference>
<evidence type="ECO:0000259" key="20">
    <source>
        <dbReference type="PROSITE" id="PS51168"/>
    </source>
</evidence>
<dbReference type="GO" id="GO:0004106">
    <property type="term" value="F:chorismate mutase activity"/>
    <property type="evidence" value="ECO:0007669"/>
    <property type="project" value="UniProtKB-EC"/>
</dbReference>
<dbReference type="UniPathway" id="UPA00121">
    <property type="reaction ID" value="UER00345"/>
</dbReference>
<evidence type="ECO:0000313" key="24">
    <source>
        <dbReference type="Proteomes" id="UP000006238"/>
    </source>
</evidence>
<comment type="catalytic activity">
    <reaction evidence="1">
        <text>chorismate = prephenate</text>
        <dbReference type="Rhea" id="RHEA:13897"/>
        <dbReference type="ChEBI" id="CHEBI:29748"/>
        <dbReference type="ChEBI" id="CHEBI:29934"/>
        <dbReference type="EC" id="5.4.99.5"/>
    </reaction>
</comment>
<dbReference type="Gene3D" id="3.40.190.10">
    <property type="entry name" value="Periplasmic binding protein-like II"/>
    <property type="match status" value="2"/>
</dbReference>
<dbReference type="GO" id="GO:0009094">
    <property type="term" value="P:L-phenylalanine biosynthetic process"/>
    <property type="evidence" value="ECO:0007669"/>
    <property type="project" value="UniProtKB-UniPathway"/>
</dbReference>
<dbReference type="Gene3D" id="1.20.59.10">
    <property type="entry name" value="Chorismate mutase"/>
    <property type="match status" value="1"/>
</dbReference>
<dbReference type="Proteomes" id="UP000006238">
    <property type="component" value="Unassembled WGS sequence"/>
</dbReference>
<dbReference type="InterPro" id="IPR011279">
    <property type="entry name" value="Chorismate_mutase_GmP"/>
</dbReference>
<keyword evidence="14" id="KW-0456">Lyase</keyword>
<evidence type="ECO:0000256" key="6">
    <source>
        <dbReference type="ARBA" id="ARBA00013147"/>
    </source>
</evidence>
<dbReference type="GO" id="GO:0005737">
    <property type="term" value="C:cytoplasm"/>
    <property type="evidence" value="ECO:0007669"/>
    <property type="project" value="UniProtKB-SubCell"/>
</dbReference>
<dbReference type="NCBIfam" id="NF008865">
    <property type="entry name" value="PRK11898.1"/>
    <property type="match status" value="1"/>
</dbReference>
<keyword evidence="24" id="KW-1185">Reference proteome</keyword>
<comment type="catalytic activity">
    <reaction evidence="18">
        <text>prephenate + H(+) = 3-phenylpyruvate + CO2 + H2O</text>
        <dbReference type="Rhea" id="RHEA:21648"/>
        <dbReference type="ChEBI" id="CHEBI:15377"/>
        <dbReference type="ChEBI" id="CHEBI:15378"/>
        <dbReference type="ChEBI" id="CHEBI:16526"/>
        <dbReference type="ChEBI" id="CHEBI:18005"/>
        <dbReference type="ChEBI" id="CHEBI:29934"/>
        <dbReference type="EC" id="4.2.1.51"/>
    </reaction>
</comment>
<dbReference type="eggNOG" id="COG0077">
    <property type="taxonomic scope" value="Bacteria"/>
</dbReference>
<dbReference type="InterPro" id="IPR002701">
    <property type="entry name" value="CM_II_prokaryot"/>
</dbReference>
<dbReference type="InterPro" id="IPR036263">
    <property type="entry name" value="Chorismate_II_sf"/>
</dbReference>
<evidence type="ECO:0000256" key="17">
    <source>
        <dbReference type="ARBA" id="ARBA00031520"/>
    </source>
</evidence>
<dbReference type="eggNOG" id="COG1605">
    <property type="taxonomic scope" value="Bacteria"/>
</dbReference>
<evidence type="ECO:0000256" key="3">
    <source>
        <dbReference type="ARBA" id="ARBA00004496"/>
    </source>
</evidence>
<dbReference type="Pfam" id="PF00800">
    <property type="entry name" value="PDT"/>
    <property type="match status" value="1"/>
</dbReference>
<evidence type="ECO:0000256" key="5">
    <source>
        <dbReference type="ARBA" id="ARBA00004817"/>
    </source>
</evidence>
<feature type="domain" description="Chorismate mutase" evidence="20">
    <location>
        <begin position="1"/>
        <end position="89"/>
    </location>
</feature>
<dbReference type="Gene3D" id="3.30.70.260">
    <property type="match status" value="1"/>
</dbReference>
<dbReference type="PANTHER" id="PTHR21022">
    <property type="entry name" value="PREPHENATE DEHYDRATASE P PROTEIN"/>
    <property type="match status" value="1"/>
</dbReference>
<evidence type="ECO:0000256" key="16">
    <source>
        <dbReference type="ARBA" id="ARBA00031175"/>
    </source>
</evidence>
<feature type="domain" description="Prephenate dehydratase" evidence="21">
    <location>
        <begin position="113"/>
        <end position="290"/>
    </location>
</feature>
<evidence type="ECO:0000256" key="1">
    <source>
        <dbReference type="ARBA" id="ARBA00000824"/>
    </source>
</evidence>
<feature type="site" description="Essential for prephenate dehydratase activity" evidence="19">
    <location>
        <position position="283"/>
    </location>
</feature>
<evidence type="ECO:0000256" key="12">
    <source>
        <dbReference type="ARBA" id="ARBA00023222"/>
    </source>
</evidence>
<dbReference type="InterPro" id="IPR002912">
    <property type="entry name" value="ACT_dom"/>
</dbReference>
<dbReference type="InterPro" id="IPR018528">
    <property type="entry name" value="Preph_deHydtase_CS"/>
</dbReference>
<dbReference type="SUPFAM" id="SSF48600">
    <property type="entry name" value="Chorismate mutase II"/>
    <property type="match status" value="1"/>
</dbReference>
<evidence type="ECO:0000256" key="13">
    <source>
        <dbReference type="ARBA" id="ARBA00023235"/>
    </source>
</evidence>
<evidence type="ECO:0000256" key="8">
    <source>
        <dbReference type="ARBA" id="ARBA00021872"/>
    </source>
</evidence>
<dbReference type="PANTHER" id="PTHR21022:SF19">
    <property type="entry name" value="PREPHENATE DEHYDRATASE-RELATED"/>
    <property type="match status" value="1"/>
</dbReference>
<reference evidence="23 24" key="1">
    <citation type="submission" date="2010-02" db="EMBL/GenBank/DDBJ databases">
        <authorList>
            <person name="Weinstock G."/>
            <person name="Sodergren E."/>
            <person name="Clifton S."/>
            <person name="Fulton L."/>
            <person name="Fulton B."/>
            <person name="Courtney L."/>
            <person name="Fronick C."/>
            <person name="Harrison M."/>
            <person name="Strong C."/>
            <person name="Farmer C."/>
            <person name="Delahaunty K."/>
            <person name="Markovic C."/>
            <person name="Hall O."/>
            <person name="Minx P."/>
            <person name="Tomlinson C."/>
            <person name="Mitreva M."/>
            <person name="Nelson J."/>
            <person name="Hou S."/>
            <person name="Wollam A."/>
            <person name="Pepin K.H."/>
            <person name="Johnson M."/>
            <person name="Bhonagiri V."/>
            <person name="Zhang X."/>
            <person name="Suruliraj S."/>
            <person name="Warren W."/>
            <person name="Chinwalla A."/>
            <person name="Mardis E.R."/>
            <person name="Wilson R.K."/>
        </authorList>
    </citation>
    <scope>NUCLEOTIDE SEQUENCE [LARGE SCALE GENOMIC DNA]</scope>
    <source>
        <strain evidence="23 24">DSM 2876</strain>
    </source>
</reference>
<comment type="pathway">
    <text evidence="4">Amino-acid biosynthesis; L-phenylalanine biosynthesis; phenylpyruvate from prephenate: step 1/1.</text>
</comment>
<evidence type="ECO:0000259" key="21">
    <source>
        <dbReference type="PROSITE" id="PS51171"/>
    </source>
</evidence>
<dbReference type="InterPro" id="IPR001086">
    <property type="entry name" value="Preph_deHydtase"/>
</dbReference>
<dbReference type="STRING" id="45851.BHV86_03385"/>
<dbReference type="PROSITE" id="PS51171">
    <property type="entry name" value="PREPHENATE_DEHYDR_3"/>
    <property type="match status" value="1"/>
</dbReference>
<evidence type="ECO:0000256" key="18">
    <source>
        <dbReference type="ARBA" id="ARBA00047848"/>
    </source>
</evidence>
<evidence type="ECO:0000256" key="7">
    <source>
        <dbReference type="ARBA" id="ARBA00014401"/>
    </source>
</evidence>
<keyword evidence="13 23" id="KW-0413">Isomerase</keyword>
<dbReference type="PROSITE" id="PS51168">
    <property type="entry name" value="CHORISMATE_MUT_2"/>
    <property type="match status" value="1"/>
</dbReference>
<dbReference type="Pfam" id="PF01817">
    <property type="entry name" value="CM_2"/>
    <property type="match status" value="1"/>
</dbReference>
<comment type="pathway">
    <text evidence="5">Metabolic intermediate biosynthesis; prephenate biosynthesis; prephenate from chorismate: step 1/1.</text>
</comment>
<keyword evidence="11" id="KW-0057">Aromatic amino acid biosynthesis</keyword>
<evidence type="ECO:0000256" key="4">
    <source>
        <dbReference type="ARBA" id="ARBA00004741"/>
    </source>
</evidence>
<gene>
    <name evidence="23" type="ORF">BUTYVIB_01104</name>
</gene>
<dbReference type="SMART" id="SM00830">
    <property type="entry name" value="CM_2"/>
    <property type="match status" value="1"/>
</dbReference>
<dbReference type="PIRSF" id="PIRSF001500">
    <property type="entry name" value="Chor_mut_pdt_Ppr"/>
    <property type="match status" value="1"/>
</dbReference>
<evidence type="ECO:0000256" key="11">
    <source>
        <dbReference type="ARBA" id="ARBA00023141"/>
    </source>
</evidence>
<keyword evidence="10" id="KW-0028">Amino-acid biosynthesis</keyword>
<evidence type="ECO:0000256" key="19">
    <source>
        <dbReference type="PIRSR" id="PIRSR001500-2"/>
    </source>
</evidence>
<dbReference type="UniPathway" id="UPA00120">
    <property type="reaction ID" value="UER00203"/>
</dbReference>
<dbReference type="InterPro" id="IPR008242">
    <property type="entry name" value="Chor_mutase/pphenate_deHydtase"/>
</dbReference>
<dbReference type="InterPro" id="IPR045865">
    <property type="entry name" value="ACT-like_dom_sf"/>
</dbReference>
<dbReference type="RefSeq" id="WP_005602417.1">
    <property type="nucleotide sequence ID" value="NZ_GG663522.1"/>
</dbReference>
<feature type="domain" description="ACT" evidence="22">
    <location>
        <begin position="302"/>
        <end position="378"/>
    </location>
</feature>
<dbReference type="GO" id="GO:0046417">
    <property type="term" value="P:chorismate metabolic process"/>
    <property type="evidence" value="ECO:0007669"/>
    <property type="project" value="InterPro"/>
</dbReference>
<keyword evidence="12" id="KW-0584">Phenylalanine biosynthesis</keyword>
<evidence type="ECO:0000256" key="10">
    <source>
        <dbReference type="ARBA" id="ARBA00022605"/>
    </source>
</evidence>
<dbReference type="PROSITE" id="PS51671">
    <property type="entry name" value="ACT"/>
    <property type="match status" value="1"/>
</dbReference>
<comment type="subcellular location">
    <subcellularLocation>
        <location evidence="3">Cytoplasm</location>
    </subcellularLocation>
</comment>
<evidence type="ECO:0000256" key="15">
    <source>
        <dbReference type="ARBA" id="ARBA00023268"/>
    </source>
</evidence>
<evidence type="ECO:0000259" key="22">
    <source>
        <dbReference type="PROSITE" id="PS51671"/>
    </source>
</evidence>
<organism evidence="23 24">
    <name type="scientific">Eshraghiella crossota DSM 2876</name>
    <dbReference type="NCBI Taxonomy" id="511680"/>
    <lineage>
        <taxon>Bacteria</taxon>
        <taxon>Bacillati</taxon>
        <taxon>Bacillota</taxon>
        <taxon>Clostridia</taxon>
        <taxon>Lachnospirales</taxon>
        <taxon>Lachnospiraceae</taxon>
        <taxon>Eshraghiella</taxon>
    </lineage>
</organism>
<protein>
    <recommendedName>
        <fullName evidence="7">Bifunctional chorismate mutase/prephenate dehydratase</fullName>
        <ecNumber evidence="6">4.2.1.51</ecNumber>
    </recommendedName>
    <alternativeName>
        <fullName evidence="17">Chorismate mutase-prephenate dehydratase</fullName>
    </alternativeName>
    <alternativeName>
        <fullName evidence="8">Prephenate dehydratase</fullName>
    </alternativeName>
    <alternativeName>
        <fullName evidence="16">p-protein</fullName>
    </alternativeName>
</protein>
<proteinExistence type="predicted"/>
<dbReference type="HOGENOM" id="CLU_035008_1_1_9"/>
<evidence type="ECO:0000256" key="2">
    <source>
        <dbReference type="ARBA" id="ARBA00002364"/>
    </source>
</evidence>
<dbReference type="GO" id="GO:0004664">
    <property type="term" value="F:prephenate dehydratase activity"/>
    <property type="evidence" value="ECO:0007669"/>
    <property type="project" value="UniProtKB-EC"/>
</dbReference>
<keyword evidence="9" id="KW-0963">Cytoplasm</keyword>
<accession>D4RZ39</accession>
<dbReference type="EMBL" id="ABWN01000026">
    <property type="protein sequence ID" value="EFF68740.1"/>
    <property type="molecule type" value="Genomic_DNA"/>
</dbReference>
<dbReference type="CDD" id="cd13631">
    <property type="entry name" value="PBP2_Ct-PDT_like"/>
    <property type="match status" value="1"/>
</dbReference>